<sequence>MSDEAEALEDWADFDDEEDGEYFCVNSGAYKDRLELRELLSGSSQISGSKRKSSKQKVQYSDGSVRDETVVAEFRGRVITKERQIDVKNLYEVAKAAKIGSVIVCPVCKEKHTKTTYHKVFCSNGRKTSKDCKSKYHNTIHPERLDRVF</sequence>
<accession>A0A0K1LPQ6</accession>
<evidence type="ECO:0000313" key="2">
    <source>
        <dbReference type="Proteomes" id="UP000203408"/>
    </source>
</evidence>
<dbReference type="GeneID" id="26613430"/>
<organism evidence="1 2">
    <name type="scientific">Klebsiella phage Matisse</name>
    <dbReference type="NCBI Taxonomy" id="1675607"/>
    <lineage>
        <taxon>Viruses</taxon>
        <taxon>Duplodnaviria</taxon>
        <taxon>Heunggongvirae</taxon>
        <taxon>Uroviricota</taxon>
        <taxon>Caudoviricetes</taxon>
        <taxon>Pantevenvirales</taxon>
        <taxon>Straboviridae</taxon>
        <taxon>Slopekvirus</taxon>
        <taxon>Slopekvirus matisse</taxon>
    </lineage>
</organism>
<protein>
    <submittedName>
        <fullName evidence="1">Uncharacterized protein</fullName>
    </submittedName>
</protein>
<keyword evidence="2" id="KW-1185">Reference proteome</keyword>
<dbReference type="EMBL" id="KT001918">
    <property type="protein sequence ID" value="AKU44551.1"/>
    <property type="molecule type" value="Genomic_DNA"/>
</dbReference>
<dbReference type="KEGG" id="vg:26613430"/>
<evidence type="ECO:0000313" key="1">
    <source>
        <dbReference type="EMBL" id="AKU44551.1"/>
    </source>
</evidence>
<reference evidence="1 2" key="1">
    <citation type="journal article" date="2015" name="Genome Announc.">
        <title>Complete Genome Sequence of Carbapenemase-Producing Klebsiella pneumoniae Myophage Matisse.</title>
        <authorList>
            <person name="Provasek V.E."/>
            <person name="Lessor L.E."/>
            <person name="Cahill J.L."/>
            <person name="Rasche E.S."/>
            <person name="Kuty Everett G.F."/>
        </authorList>
    </citation>
    <scope>NUCLEOTIDE SEQUENCE [LARGE SCALE GENOMIC DNA]</scope>
</reference>
<name>A0A0K1LPQ6_9CAUD</name>
<dbReference type="Proteomes" id="UP000203408">
    <property type="component" value="Segment"/>
</dbReference>
<gene>
    <name evidence="1" type="ORF">CPT_Matisse247</name>
</gene>
<proteinExistence type="predicted"/>
<dbReference type="RefSeq" id="YP_009194491.1">
    <property type="nucleotide sequence ID" value="NC_028750.1"/>
</dbReference>